<dbReference type="Pfam" id="PF00903">
    <property type="entry name" value="Glyoxalase"/>
    <property type="match status" value="1"/>
</dbReference>
<protein>
    <submittedName>
        <fullName evidence="2">VOC family protein</fullName>
    </submittedName>
</protein>
<sequence>MSDFRPKGGVTPYLNVDGARKALEFYKAAFGGIERETIPAENSDKLMHSQIDINGSPVFVCDFFPDYGFAPVAPQGFNMHIHVDDAQKWWDRAVAAGCEITSPLKTEFWGDIYGQVRDPFGVTWAIGQSVKQG</sequence>
<reference evidence="2 3" key="1">
    <citation type="submission" date="2021-01" db="EMBL/GenBank/DDBJ databases">
        <title>Genome seq and assembly of Devosia sp. G19.</title>
        <authorList>
            <person name="Chhetri G."/>
        </authorList>
    </citation>
    <scope>NUCLEOTIDE SEQUENCE [LARGE SCALE GENOMIC DNA]</scope>
    <source>
        <strain evidence="2 3">G19</strain>
    </source>
</reference>
<evidence type="ECO:0000259" key="1">
    <source>
        <dbReference type="PROSITE" id="PS51819"/>
    </source>
</evidence>
<dbReference type="InterPro" id="IPR004360">
    <property type="entry name" value="Glyas_Fos-R_dOase_dom"/>
</dbReference>
<keyword evidence="3" id="KW-1185">Reference proteome</keyword>
<dbReference type="RefSeq" id="WP_201659369.1">
    <property type="nucleotide sequence ID" value="NZ_CP068047.1"/>
</dbReference>
<dbReference type="CDD" id="cd07246">
    <property type="entry name" value="VOC_like"/>
    <property type="match status" value="1"/>
</dbReference>
<organism evidence="2 3">
    <name type="scientific">Devosia oryziradicis</name>
    <dbReference type="NCBI Taxonomy" id="2801335"/>
    <lineage>
        <taxon>Bacteria</taxon>
        <taxon>Pseudomonadati</taxon>
        <taxon>Pseudomonadota</taxon>
        <taxon>Alphaproteobacteria</taxon>
        <taxon>Hyphomicrobiales</taxon>
        <taxon>Devosiaceae</taxon>
        <taxon>Devosia</taxon>
    </lineage>
</organism>
<name>A0ABX7BXU2_9HYPH</name>
<evidence type="ECO:0000313" key="2">
    <source>
        <dbReference type="EMBL" id="QQR36781.1"/>
    </source>
</evidence>
<dbReference type="Gene3D" id="3.10.180.10">
    <property type="entry name" value="2,3-Dihydroxybiphenyl 1,2-Dioxygenase, domain 1"/>
    <property type="match status" value="1"/>
</dbReference>
<dbReference type="PANTHER" id="PTHR34109">
    <property type="entry name" value="BNAUNNG04460D PROTEIN-RELATED"/>
    <property type="match status" value="1"/>
</dbReference>
<dbReference type="InterPro" id="IPR029068">
    <property type="entry name" value="Glyas_Bleomycin-R_OHBP_Dase"/>
</dbReference>
<gene>
    <name evidence="2" type="ORF">JI749_03880</name>
</gene>
<accession>A0ABX7BXU2</accession>
<dbReference type="PANTHER" id="PTHR34109:SF1">
    <property type="entry name" value="VOC DOMAIN-CONTAINING PROTEIN"/>
    <property type="match status" value="1"/>
</dbReference>
<proteinExistence type="predicted"/>
<dbReference type="EMBL" id="CP068047">
    <property type="protein sequence ID" value="QQR36781.1"/>
    <property type="molecule type" value="Genomic_DNA"/>
</dbReference>
<dbReference type="InterPro" id="IPR037523">
    <property type="entry name" value="VOC_core"/>
</dbReference>
<feature type="domain" description="VOC" evidence="1">
    <location>
        <begin position="6"/>
        <end position="129"/>
    </location>
</feature>
<dbReference type="SUPFAM" id="SSF54593">
    <property type="entry name" value="Glyoxalase/Bleomycin resistance protein/Dihydroxybiphenyl dioxygenase"/>
    <property type="match status" value="1"/>
</dbReference>
<dbReference type="PROSITE" id="PS51819">
    <property type="entry name" value="VOC"/>
    <property type="match status" value="1"/>
</dbReference>
<dbReference type="Proteomes" id="UP000595460">
    <property type="component" value="Chromosome"/>
</dbReference>
<evidence type="ECO:0000313" key="3">
    <source>
        <dbReference type="Proteomes" id="UP000595460"/>
    </source>
</evidence>